<feature type="compositionally biased region" description="Polar residues" evidence="2">
    <location>
        <begin position="459"/>
        <end position="469"/>
    </location>
</feature>
<keyword evidence="1" id="KW-0175">Coiled coil</keyword>
<organism evidence="3 4">
    <name type="scientific">Phytophthora sojae (strain P6497)</name>
    <name type="common">Soybean stem and root rot agent</name>
    <name type="synonym">Phytophthora megasperma f. sp. glycines</name>
    <dbReference type="NCBI Taxonomy" id="1094619"/>
    <lineage>
        <taxon>Eukaryota</taxon>
        <taxon>Sar</taxon>
        <taxon>Stramenopiles</taxon>
        <taxon>Oomycota</taxon>
        <taxon>Peronosporomycetes</taxon>
        <taxon>Peronosporales</taxon>
        <taxon>Peronosporaceae</taxon>
        <taxon>Phytophthora</taxon>
    </lineage>
</organism>
<feature type="compositionally biased region" description="Low complexity" evidence="2">
    <location>
        <begin position="45"/>
        <end position="67"/>
    </location>
</feature>
<proteinExistence type="predicted"/>
<gene>
    <name evidence="3" type="ORF">PHYSODRAFT_321323</name>
</gene>
<feature type="region of interest" description="Disordered" evidence="2">
    <location>
        <begin position="1039"/>
        <end position="1065"/>
    </location>
</feature>
<accession>G4YK22</accession>
<name>G4YK22_PHYSP</name>
<dbReference type="RefSeq" id="XP_009514802.1">
    <property type="nucleotide sequence ID" value="XM_009516507.1"/>
</dbReference>
<reference evidence="3 4" key="1">
    <citation type="journal article" date="2006" name="Science">
        <title>Phytophthora genome sequences uncover evolutionary origins and mechanisms of pathogenesis.</title>
        <authorList>
            <person name="Tyler B.M."/>
            <person name="Tripathy S."/>
            <person name="Zhang X."/>
            <person name="Dehal P."/>
            <person name="Jiang R.H."/>
            <person name="Aerts A."/>
            <person name="Arredondo F.D."/>
            <person name="Baxter L."/>
            <person name="Bensasson D."/>
            <person name="Beynon J.L."/>
            <person name="Chapman J."/>
            <person name="Damasceno C.M."/>
            <person name="Dorrance A.E."/>
            <person name="Dou D."/>
            <person name="Dickerman A.W."/>
            <person name="Dubchak I.L."/>
            <person name="Garbelotto M."/>
            <person name="Gijzen M."/>
            <person name="Gordon S.G."/>
            <person name="Govers F."/>
            <person name="Grunwald N.J."/>
            <person name="Huang W."/>
            <person name="Ivors K.L."/>
            <person name="Jones R.W."/>
            <person name="Kamoun S."/>
            <person name="Krampis K."/>
            <person name="Lamour K.H."/>
            <person name="Lee M.K."/>
            <person name="McDonald W.H."/>
            <person name="Medina M."/>
            <person name="Meijer H.J."/>
            <person name="Nordberg E.K."/>
            <person name="Maclean D.J."/>
            <person name="Ospina-Giraldo M.D."/>
            <person name="Morris P.F."/>
            <person name="Phuntumart V."/>
            <person name="Putnam N.H."/>
            <person name="Rash S."/>
            <person name="Rose J.K."/>
            <person name="Sakihama Y."/>
            <person name="Salamov A.A."/>
            <person name="Savidor A."/>
            <person name="Scheuring C.F."/>
            <person name="Smith B.M."/>
            <person name="Sobral B.W."/>
            <person name="Terry A."/>
            <person name="Torto-Alalibo T.A."/>
            <person name="Win J."/>
            <person name="Xu Z."/>
            <person name="Zhang H."/>
            <person name="Grigoriev I.V."/>
            <person name="Rokhsar D.S."/>
            <person name="Boore J.L."/>
        </authorList>
    </citation>
    <scope>NUCLEOTIDE SEQUENCE [LARGE SCALE GENOMIC DNA]</scope>
    <source>
        <strain evidence="3 4">P6497</strain>
    </source>
</reference>
<feature type="region of interest" description="Disordered" evidence="2">
    <location>
        <begin position="23"/>
        <end position="133"/>
    </location>
</feature>
<feature type="region of interest" description="Disordered" evidence="2">
    <location>
        <begin position="394"/>
        <end position="663"/>
    </location>
</feature>
<dbReference type="KEGG" id="psoj:PHYSODRAFT_321323"/>
<dbReference type="OMA" id="WIANVGA"/>
<dbReference type="Proteomes" id="UP000002640">
    <property type="component" value="Unassembled WGS sequence"/>
</dbReference>
<evidence type="ECO:0000313" key="3">
    <source>
        <dbReference type="EMBL" id="EGZ27527.1"/>
    </source>
</evidence>
<feature type="coiled-coil region" evidence="1">
    <location>
        <begin position="337"/>
        <end position="364"/>
    </location>
</feature>
<dbReference type="GeneID" id="20644619"/>
<protein>
    <submittedName>
        <fullName evidence="3">Uncharacterized protein</fullName>
    </submittedName>
</protein>
<evidence type="ECO:0000313" key="4">
    <source>
        <dbReference type="Proteomes" id="UP000002640"/>
    </source>
</evidence>
<dbReference type="AlphaFoldDB" id="G4YK22"/>
<evidence type="ECO:0000256" key="1">
    <source>
        <dbReference type="SAM" id="Coils"/>
    </source>
</evidence>
<feature type="compositionally biased region" description="Low complexity" evidence="2">
    <location>
        <begin position="536"/>
        <end position="546"/>
    </location>
</feature>
<feature type="compositionally biased region" description="Polar residues" evidence="2">
    <location>
        <begin position="610"/>
        <end position="626"/>
    </location>
</feature>
<feature type="compositionally biased region" description="Polar residues" evidence="2">
    <location>
        <begin position="587"/>
        <end position="600"/>
    </location>
</feature>
<keyword evidence="4" id="KW-1185">Reference proteome</keyword>
<feature type="compositionally biased region" description="Pro residues" evidence="2">
    <location>
        <begin position="109"/>
        <end position="127"/>
    </location>
</feature>
<dbReference type="SMR" id="G4YK22"/>
<feature type="compositionally biased region" description="Low complexity" evidence="2">
    <location>
        <begin position="429"/>
        <end position="448"/>
    </location>
</feature>
<dbReference type="EMBL" id="JH159151">
    <property type="protein sequence ID" value="EGZ27527.1"/>
    <property type="molecule type" value="Genomic_DNA"/>
</dbReference>
<sequence>MAPPSRAFADAAAAALRALQCSGPGAVDVATNTSGRRPARQARSAGAPAPIAAGAVPPAPAAPAGDPTLIPAASGTSVDPPPAPPSSPESAAGATETPSPAVPSEEAPDSPPTPPPSASAPPSPTPAPSVTLATRGASVGGEAAVGGRAGAGAGPAEVPPTAVVLGEQQMLELARLVVGVARSSPARVNAALDHSLQAATNVGEVLAAAVAPPRLPLAEADELVALRRENDRLQAELSDAKDKLAEEMNLRTKSDYFLVSANSECDQALDLVQDMRVQLSNASAQLMQANATTLTSLSRWRSGCSLLRPIRPLLYVGTPSSTSLERLRKQLADRDRANVITARIQALTDENNSLRRANSILRRHSAAHGLDVDTLVLASAGISAAEIDWNLLGLSPPTVTVESPRHDESSSEEGEESKTTDVPMDESTEATSAPAASVGASAGSPVSTESSSRKRGRQTESASVGNTASQPPPHKRFGRPSLDLRARAAAAAAPSSPRSASGEISPPPRSMVRPPTTARSSWLESQPLPYEHSDVPLYPRLARRASPPSPAPAQQHESSDVEFGGGMSPSDTSQDDLEPGEIPGVSASAQGVQGSATEPSGTVIEVPSEVSHSAATSIPSPVSSGTAGVGRAPRESAAGGREGSGGPPDRPPSGESPHESETSEDRAALFLEMFGPDEREETSVAQPVAPSEAPSPLVAATGVPVDSQAATVPIPSRLHTRSASVHARAMVTATVTASPRAGPASIAPAVVDASDVAPGSRKLSGLATRFSEPGFTAPGASECWHLIQNASVPLVFEDDLVAPSSVDVIVEFGLWTDPAHPFQVLRQFFPDEPCLIDTTGFPSSVAISRRATGRALLVRLWRQFQGYSYHSTERVDLGFALWERRHWIRGKAVKAYIDNLASTLGQRNVQVLALRQAWSKYHRERSYRTDRLRDRMLHKVWNGAITYDGQPPQHRTEVLLEPSYLQYSFEVMEWVPTTDDWASEVADRRQTTSFAHCNDFPLFVPNGSTRETVASSVVVESSLRTSMVVAPWVAEFANARRSRSPSPDEETKESGESSSAAGSSLGVLAQAVMEI</sequence>
<dbReference type="InParanoid" id="G4YK22"/>
<evidence type="ECO:0000256" key="2">
    <source>
        <dbReference type="SAM" id="MobiDB-lite"/>
    </source>
</evidence>
<feature type="compositionally biased region" description="Low complexity" evidence="2">
    <location>
        <begin position="487"/>
        <end position="501"/>
    </location>
</feature>
<feature type="coiled-coil region" evidence="1">
    <location>
        <begin position="223"/>
        <end position="292"/>
    </location>
</feature>